<accession>A0ABQ6HR94</accession>
<dbReference type="Proteomes" id="UP001157109">
    <property type="component" value="Unassembled WGS sequence"/>
</dbReference>
<reference evidence="3" key="1">
    <citation type="journal article" date="2019" name="Int. J. Syst. Evol. Microbiol.">
        <title>The Global Catalogue of Microorganisms (GCM) 10K type strain sequencing project: providing services to taxonomists for standard genome sequencing and annotation.</title>
        <authorList>
            <consortium name="The Broad Institute Genomics Platform"/>
            <consortium name="The Broad Institute Genome Sequencing Center for Infectious Disease"/>
            <person name="Wu L."/>
            <person name="Ma J."/>
        </authorList>
    </citation>
    <scope>NUCLEOTIDE SEQUENCE [LARGE SCALE GENOMIC DNA]</scope>
    <source>
        <strain evidence="3">NBRC 105830</strain>
    </source>
</reference>
<evidence type="ECO:0000313" key="2">
    <source>
        <dbReference type="EMBL" id="GMA20537.1"/>
    </source>
</evidence>
<dbReference type="Pfam" id="PF09012">
    <property type="entry name" value="FeoC"/>
    <property type="match status" value="1"/>
</dbReference>
<feature type="domain" description="Transcriptional regulator HTH-type FeoC" evidence="1">
    <location>
        <begin position="16"/>
        <end position="68"/>
    </location>
</feature>
<comment type="caution">
    <text evidence="2">The sequence shown here is derived from an EMBL/GenBank/DDBJ whole genome shotgun (WGS) entry which is preliminary data.</text>
</comment>
<proteinExistence type="predicted"/>
<keyword evidence="3" id="KW-1185">Reference proteome</keyword>
<protein>
    <recommendedName>
        <fullName evidence="1">Transcriptional regulator HTH-type FeoC domain-containing protein</fullName>
    </recommendedName>
</protein>
<dbReference type="InterPro" id="IPR036390">
    <property type="entry name" value="WH_DNA-bd_sf"/>
</dbReference>
<evidence type="ECO:0000313" key="3">
    <source>
        <dbReference type="Proteomes" id="UP001157109"/>
    </source>
</evidence>
<dbReference type="SUPFAM" id="SSF46785">
    <property type="entry name" value="Winged helix' DNA-binding domain"/>
    <property type="match status" value="1"/>
</dbReference>
<name>A0ABQ6HR94_9MICO</name>
<sequence>MSTPGPLSAVLAALREGATSLDEVARGTGLARDTVSAAVDHLVRLGRIEASDLAVGCPTGGCGSCASGTETGEAGCGSTPSPRRSGPVLVALSIPRR</sequence>
<dbReference type="Gene3D" id="1.10.10.10">
    <property type="entry name" value="Winged helix-like DNA-binding domain superfamily/Winged helix DNA-binding domain"/>
    <property type="match status" value="1"/>
</dbReference>
<dbReference type="InterPro" id="IPR036388">
    <property type="entry name" value="WH-like_DNA-bd_sf"/>
</dbReference>
<gene>
    <name evidence="2" type="ORF">GCM10025862_25580</name>
</gene>
<dbReference type="InterPro" id="IPR015102">
    <property type="entry name" value="Tscrpt_reg_HTH_FeoC"/>
</dbReference>
<organism evidence="2 3">
    <name type="scientific">Arsenicicoccus piscis</name>
    <dbReference type="NCBI Taxonomy" id="673954"/>
    <lineage>
        <taxon>Bacteria</taxon>
        <taxon>Bacillati</taxon>
        <taxon>Actinomycetota</taxon>
        <taxon>Actinomycetes</taxon>
        <taxon>Micrococcales</taxon>
        <taxon>Intrasporangiaceae</taxon>
        <taxon>Arsenicicoccus</taxon>
    </lineage>
</organism>
<dbReference type="EMBL" id="BSUJ01000001">
    <property type="protein sequence ID" value="GMA20537.1"/>
    <property type="molecule type" value="Genomic_DNA"/>
</dbReference>
<dbReference type="RefSeq" id="WP_241444147.1">
    <property type="nucleotide sequence ID" value="NZ_BSUJ01000001.1"/>
</dbReference>
<evidence type="ECO:0000259" key="1">
    <source>
        <dbReference type="Pfam" id="PF09012"/>
    </source>
</evidence>